<evidence type="ECO:0000313" key="2">
    <source>
        <dbReference type="Proteomes" id="UP000188354"/>
    </source>
</evidence>
<accession>A0A4P1R9T1</accession>
<organism evidence="1 2">
    <name type="scientific">Lupinus angustifolius</name>
    <name type="common">Narrow-leaved blue lupine</name>
    <dbReference type="NCBI Taxonomy" id="3871"/>
    <lineage>
        <taxon>Eukaryota</taxon>
        <taxon>Viridiplantae</taxon>
        <taxon>Streptophyta</taxon>
        <taxon>Embryophyta</taxon>
        <taxon>Tracheophyta</taxon>
        <taxon>Spermatophyta</taxon>
        <taxon>Magnoliopsida</taxon>
        <taxon>eudicotyledons</taxon>
        <taxon>Gunneridae</taxon>
        <taxon>Pentapetalae</taxon>
        <taxon>rosids</taxon>
        <taxon>fabids</taxon>
        <taxon>Fabales</taxon>
        <taxon>Fabaceae</taxon>
        <taxon>Papilionoideae</taxon>
        <taxon>50 kb inversion clade</taxon>
        <taxon>genistoids sensu lato</taxon>
        <taxon>core genistoids</taxon>
        <taxon>Genisteae</taxon>
        <taxon>Lupinus</taxon>
    </lineage>
</organism>
<dbReference type="Gramene" id="OIW05689">
    <property type="protein sequence ID" value="OIW05689"/>
    <property type="gene ID" value="TanjilG_23475"/>
</dbReference>
<sequence length="88" mass="9765">MKIALLCTQDNPKLRPSMPSVVKMLNRETAIMKTSSSYSASSSASESQGNTMSFSASIPNHCSSRVIDYLPSNIPRKIMENKQTRINR</sequence>
<proteinExistence type="predicted"/>
<keyword evidence="2" id="KW-1185">Reference proteome</keyword>
<dbReference type="EMBL" id="CM007368">
    <property type="protein sequence ID" value="OIW05689.1"/>
    <property type="molecule type" value="Genomic_DNA"/>
</dbReference>
<name>A0A4P1R9T1_LUPAN</name>
<evidence type="ECO:0000313" key="1">
    <source>
        <dbReference type="EMBL" id="OIW05689.1"/>
    </source>
</evidence>
<gene>
    <name evidence="1" type="ORF">TanjilG_23475</name>
</gene>
<dbReference type="AlphaFoldDB" id="A0A4P1R9T1"/>
<reference evidence="1 2" key="1">
    <citation type="journal article" date="2017" name="Plant Biotechnol. J.">
        <title>A comprehensive draft genome sequence for lupin (Lupinus angustifolius), an emerging health food: insights into plant-microbe interactions and legume evolution.</title>
        <authorList>
            <person name="Hane J.K."/>
            <person name="Ming Y."/>
            <person name="Kamphuis L.G."/>
            <person name="Nelson M.N."/>
            <person name="Garg G."/>
            <person name="Atkins C.A."/>
            <person name="Bayer P.E."/>
            <person name="Bravo A."/>
            <person name="Bringans S."/>
            <person name="Cannon S."/>
            <person name="Edwards D."/>
            <person name="Foley R."/>
            <person name="Gao L.L."/>
            <person name="Harrison M.J."/>
            <person name="Huang W."/>
            <person name="Hurgobin B."/>
            <person name="Li S."/>
            <person name="Liu C.W."/>
            <person name="McGrath A."/>
            <person name="Morahan G."/>
            <person name="Murray J."/>
            <person name="Weller J."/>
            <person name="Jian J."/>
            <person name="Singh K.B."/>
        </authorList>
    </citation>
    <scope>NUCLEOTIDE SEQUENCE</scope>
    <source>
        <strain evidence="2">cv. Tanjil</strain>
        <tissue evidence="1">Whole plant</tissue>
    </source>
</reference>
<dbReference type="Proteomes" id="UP000188354">
    <property type="component" value="Chromosome LG08"/>
</dbReference>
<protein>
    <submittedName>
        <fullName evidence="1">Uncharacterized protein</fullName>
    </submittedName>
</protein>